<evidence type="ECO:0000256" key="1">
    <source>
        <dbReference type="ARBA" id="ARBA00022741"/>
    </source>
</evidence>
<dbReference type="SUPFAM" id="SSF48452">
    <property type="entry name" value="TPR-like"/>
    <property type="match status" value="1"/>
</dbReference>
<dbReference type="PRINTS" id="PR00038">
    <property type="entry name" value="HTHLUXR"/>
</dbReference>
<dbReference type="SUPFAM" id="SSF46894">
    <property type="entry name" value="C-terminal effector domain of the bipartite response regulators"/>
    <property type="match status" value="1"/>
</dbReference>
<dbReference type="InterPro" id="IPR027417">
    <property type="entry name" value="P-loop_NTPase"/>
</dbReference>
<keyword evidence="5" id="KW-1185">Reference proteome</keyword>
<dbReference type="Pfam" id="PF13191">
    <property type="entry name" value="AAA_16"/>
    <property type="match status" value="1"/>
</dbReference>
<dbReference type="EMBL" id="AP026978">
    <property type="protein sequence ID" value="BDU01985.1"/>
    <property type="molecule type" value="Genomic_DNA"/>
</dbReference>
<dbReference type="InterPro" id="IPR000792">
    <property type="entry name" value="Tscrpt_reg_LuxR_C"/>
</dbReference>
<dbReference type="InterPro" id="IPR036388">
    <property type="entry name" value="WH-like_DNA-bd_sf"/>
</dbReference>
<evidence type="ECO:0000313" key="4">
    <source>
        <dbReference type="EMBL" id="BDU01985.1"/>
    </source>
</evidence>
<evidence type="ECO:0000259" key="3">
    <source>
        <dbReference type="PROSITE" id="PS50043"/>
    </source>
</evidence>
<dbReference type="Pfam" id="PF00196">
    <property type="entry name" value="GerE"/>
    <property type="match status" value="1"/>
</dbReference>
<organism evidence="4 5">
    <name type="scientific">Nocardia sputorum</name>
    <dbReference type="NCBI Taxonomy" id="2984338"/>
    <lineage>
        <taxon>Bacteria</taxon>
        <taxon>Bacillati</taxon>
        <taxon>Actinomycetota</taxon>
        <taxon>Actinomycetes</taxon>
        <taxon>Mycobacteriales</taxon>
        <taxon>Nocardiaceae</taxon>
        <taxon>Nocardia</taxon>
    </lineage>
</organism>
<proteinExistence type="predicted"/>
<dbReference type="PANTHER" id="PTHR16305:SF35">
    <property type="entry name" value="TRANSCRIPTIONAL ACTIVATOR DOMAIN"/>
    <property type="match status" value="1"/>
</dbReference>
<feature type="domain" description="HTH luxR-type" evidence="3">
    <location>
        <begin position="844"/>
        <end position="909"/>
    </location>
</feature>
<sequence>MGQGAVVLVEGEPGIGKTALLDAAATRFAEAGLRVRTGAARELQRDVPFAAVRSWLAVEGTAPCGGPDPSRPLRHSADRAGDAAATHEFAVTEAIVERVDAWCAVAPVALIVDDIHWADTSSLSVLRRLCALVDAQPLLLVLASRPLPPDPGFAALTAELEERQAPTIRLGALPGPAAAGLVRHLVGASPGPALLRMVAGARGNPLHITEVVAALLRAEAIGVIAEIAAPAVPDAGEPASASLAEAIIQRLELLSGRTRDVLPMAAALGPVVNVGELAAVLDTPLLDVWRAVTEAVDGGLLTRMNSELVFRHDLVRTALADQLPASLRSDLLRKAGQALQVTDAPIERVAYYLSASGHELDRRSSEWLVAVAGKLIVRAPELAVQLLSRAAAATELDGAGRNLLIRWQTRALLWNGRAAEAEAVVRTALRARPEDDRDAELTWLLVQACQSQGRLADAVAVAETALSTTNLRAEDAGRLLGMCGLDNFFLERFEAAEAAGLRAVSMGRSTGNPLATGYGLMALGAVRYTQGFLDEALDLSTRIRTIFEDGTGSDQFDPYVLYAHCLIELDRLADAEETLKTAIGHNRRMHGVYLSANLLAKARLYLLDGRWDDALAECAASVEAPDVLGYAPVAHCLAALIGIHRGTCLPDPADIPVPDDRLGSTGYAQLRPWVEALTQEARGHPERALDLLVDAHHRLADGLTASTLHYIFPDIARLAAEVGDDAAARTVVAGADELLARQKTAGRTGTALLCRGLAAADPVTLVAAADAFQQSGWPLYEAQAHENAAVLLAASGREAEARRALATAIGIYGRLGASWDSARAAARVRPHGIRLGVRGPRNRPKTGWAALTETERKVAALVTEGCSNSDIAAQMFLSRRTIQSHVSSILTKLGLRSRREVAAAMPRSVLP</sequence>
<dbReference type="InterPro" id="IPR041664">
    <property type="entry name" value="AAA_16"/>
</dbReference>
<dbReference type="Gene3D" id="1.10.10.10">
    <property type="entry name" value="Winged helix-like DNA-binding domain superfamily/Winged helix DNA-binding domain"/>
    <property type="match status" value="1"/>
</dbReference>
<reference evidence="4 5" key="1">
    <citation type="submission" date="2022-11" db="EMBL/GenBank/DDBJ databases">
        <title>Genome Sequencing of Nocardia sp. ON39_IFM12276 and assembly.</title>
        <authorList>
            <person name="Shimojima M."/>
            <person name="Toyokawa M."/>
            <person name="Uesaka K."/>
        </authorList>
    </citation>
    <scope>NUCLEOTIDE SEQUENCE [LARGE SCALE GENOMIC DNA]</scope>
    <source>
        <strain evidence="4 5">IFM 12276</strain>
    </source>
</reference>
<dbReference type="InterPro" id="IPR016032">
    <property type="entry name" value="Sig_transdc_resp-reg_C-effctor"/>
</dbReference>
<dbReference type="InterPro" id="IPR011990">
    <property type="entry name" value="TPR-like_helical_dom_sf"/>
</dbReference>
<accession>A0ABM8D3P3</accession>
<keyword evidence="1" id="KW-0547">Nucleotide-binding</keyword>
<gene>
    <name evidence="4" type="ORF">IFM12276_50130</name>
</gene>
<dbReference type="PROSITE" id="PS50043">
    <property type="entry name" value="HTH_LUXR_2"/>
    <property type="match status" value="1"/>
</dbReference>
<name>A0ABM8D3P3_9NOCA</name>
<protein>
    <submittedName>
        <fullName evidence="4">LuxR family transcriptional regulator</fullName>
    </submittedName>
</protein>
<dbReference type="SMART" id="SM00421">
    <property type="entry name" value="HTH_LUXR"/>
    <property type="match status" value="1"/>
</dbReference>
<evidence type="ECO:0000256" key="2">
    <source>
        <dbReference type="ARBA" id="ARBA00022840"/>
    </source>
</evidence>
<dbReference type="SUPFAM" id="SSF52540">
    <property type="entry name" value="P-loop containing nucleoside triphosphate hydrolases"/>
    <property type="match status" value="1"/>
</dbReference>
<keyword evidence="2" id="KW-0067">ATP-binding</keyword>
<dbReference type="PROSITE" id="PS00622">
    <property type="entry name" value="HTH_LUXR_1"/>
    <property type="match status" value="1"/>
</dbReference>
<dbReference type="PANTHER" id="PTHR16305">
    <property type="entry name" value="TESTICULAR SOLUBLE ADENYLYL CYCLASE"/>
    <property type="match status" value="1"/>
</dbReference>
<dbReference type="CDD" id="cd06170">
    <property type="entry name" value="LuxR_C_like"/>
    <property type="match status" value="1"/>
</dbReference>
<dbReference type="Gene3D" id="1.25.40.10">
    <property type="entry name" value="Tetratricopeptide repeat domain"/>
    <property type="match status" value="1"/>
</dbReference>
<evidence type="ECO:0000313" key="5">
    <source>
        <dbReference type="Proteomes" id="UP001317870"/>
    </source>
</evidence>
<dbReference type="Proteomes" id="UP001317870">
    <property type="component" value="Chromosome"/>
</dbReference>